<accession>A0A4Y1RM65</accession>
<keyword evidence="3" id="KW-0547">Nucleotide-binding</keyword>
<keyword evidence="5" id="KW-0067">ATP-binding</keyword>
<dbReference type="EMBL" id="AP019302">
    <property type="protein sequence ID" value="BBH05289.1"/>
    <property type="molecule type" value="Genomic_DNA"/>
</dbReference>
<dbReference type="GO" id="GO:0005524">
    <property type="term" value="F:ATP binding"/>
    <property type="evidence" value="ECO:0007669"/>
    <property type="project" value="UniProtKB-KW"/>
</dbReference>
<dbReference type="PANTHER" id="PTHR27002">
    <property type="entry name" value="RECEPTOR-LIKE SERINE/THREONINE-PROTEIN KINASE SD1-8"/>
    <property type="match status" value="1"/>
</dbReference>
<dbReference type="InterPro" id="IPR000719">
    <property type="entry name" value="Prot_kinase_dom"/>
</dbReference>
<gene>
    <name evidence="7" type="ORF">Prudu_016636</name>
</gene>
<keyword evidence="7" id="KW-0675">Receptor</keyword>
<keyword evidence="1" id="KW-0723">Serine/threonine-protein kinase</keyword>
<dbReference type="SUPFAM" id="SSF56112">
    <property type="entry name" value="Protein kinase-like (PK-like)"/>
    <property type="match status" value="1"/>
</dbReference>
<dbReference type="Gene3D" id="1.10.510.10">
    <property type="entry name" value="Transferase(Phosphotransferase) domain 1"/>
    <property type="match status" value="1"/>
</dbReference>
<dbReference type="InterPro" id="IPR001245">
    <property type="entry name" value="Ser-Thr/Tyr_kinase_cat_dom"/>
</dbReference>
<proteinExistence type="predicted"/>
<evidence type="ECO:0000256" key="2">
    <source>
        <dbReference type="ARBA" id="ARBA00022679"/>
    </source>
</evidence>
<organism evidence="7">
    <name type="scientific">Prunus dulcis</name>
    <name type="common">Almond</name>
    <name type="synonym">Amygdalus dulcis</name>
    <dbReference type="NCBI Taxonomy" id="3755"/>
    <lineage>
        <taxon>Eukaryota</taxon>
        <taxon>Viridiplantae</taxon>
        <taxon>Streptophyta</taxon>
        <taxon>Embryophyta</taxon>
        <taxon>Tracheophyta</taxon>
        <taxon>Spermatophyta</taxon>
        <taxon>Magnoliopsida</taxon>
        <taxon>eudicotyledons</taxon>
        <taxon>Gunneridae</taxon>
        <taxon>Pentapetalae</taxon>
        <taxon>rosids</taxon>
        <taxon>fabids</taxon>
        <taxon>Rosales</taxon>
        <taxon>Rosaceae</taxon>
        <taxon>Amygdaloideae</taxon>
        <taxon>Amygdaleae</taxon>
        <taxon>Prunus</taxon>
    </lineage>
</organism>
<keyword evidence="2" id="KW-0808">Transferase</keyword>
<dbReference type="GO" id="GO:0004674">
    <property type="term" value="F:protein serine/threonine kinase activity"/>
    <property type="evidence" value="ECO:0007669"/>
    <property type="project" value="UniProtKB-KW"/>
</dbReference>
<evidence type="ECO:0000256" key="3">
    <source>
        <dbReference type="ARBA" id="ARBA00022741"/>
    </source>
</evidence>
<protein>
    <submittedName>
        <fullName evidence="7">Cysteine-rich RECEPTOR-like protein kinase 25</fullName>
    </submittedName>
</protein>
<dbReference type="PROSITE" id="PS50011">
    <property type="entry name" value="PROTEIN_KINASE_DOM"/>
    <property type="match status" value="1"/>
</dbReference>
<evidence type="ECO:0000256" key="4">
    <source>
        <dbReference type="ARBA" id="ARBA00022777"/>
    </source>
</evidence>
<dbReference type="AlphaFoldDB" id="A0A4Y1RM65"/>
<sequence>MRKPESFEEAAKDDSWKKAMEDEITMIEKNNTWELVARPFDKPIIGVKWIYKTKLNLDGSVQRIRLGWLQRDILKSLELTSMRPLHQWLGLTQYMAPEYAMEGLFSVKSDVFSFGVILLEIISGKRNSGFYLTEHAKTLIAYAWLLWKAGKELEFVEPLLMESCTKTEVLRCMHIALLCVQEDPAERPTMSAVVVLLGSESVDLPEPKQPAIFSVRRVLPVNESITDPSANGLTMSIIAPRLIFRRKTTTKRHYKGCGAKQPISQRKPDRTETEVDYFKTQPKVVIEYI</sequence>
<keyword evidence="4 7" id="KW-0418">Kinase</keyword>
<reference evidence="7" key="1">
    <citation type="journal article" date="2019" name="Science">
        <title>Mutation of a bHLH transcription factor allowed almond domestication.</title>
        <authorList>
            <person name="Sanchez-Perez R."/>
            <person name="Pavan S."/>
            <person name="Mazzeo R."/>
            <person name="Moldovan C."/>
            <person name="Aiese Cigliano R."/>
            <person name="Del Cueto J."/>
            <person name="Ricciardi F."/>
            <person name="Lotti C."/>
            <person name="Ricciardi L."/>
            <person name="Dicenta F."/>
            <person name="Lopez-Marques R.L."/>
            <person name="Lindberg Moller B."/>
        </authorList>
    </citation>
    <scope>NUCLEOTIDE SEQUENCE</scope>
</reference>
<dbReference type="FunFam" id="1.10.510.10:FF:001722">
    <property type="entry name" value="G-type lectin S-receptor-like serine/threonine-protein kinase B120"/>
    <property type="match status" value="1"/>
</dbReference>
<evidence type="ECO:0000256" key="1">
    <source>
        <dbReference type="ARBA" id="ARBA00022527"/>
    </source>
</evidence>
<dbReference type="Pfam" id="PF07714">
    <property type="entry name" value="PK_Tyr_Ser-Thr"/>
    <property type="match status" value="1"/>
</dbReference>
<evidence type="ECO:0000313" key="7">
    <source>
        <dbReference type="EMBL" id="BBH05289.1"/>
    </source>
</evidence>
<evidence type="ECO:0000259" key="6">
    <source>
        <dbReference type="PROSITE" id="PS50011"/>
    </source>
</evidence>
<evidence type="ECO:0000256" key="5">
    <source>
        <dbReference type="ARBA" id="ARBA00022840"/>
    </source>
</evidence>
<dbReference type="InterPro" id="IPR011009">
    <property type="entry name" value="Kinase-like_dom_sf"/>
</dbReference>
<dbReference type="PANTHER" id="PTHR27002:SF123">
    <property type="entry name" value="CYSTEINE-RICH RECEPTOR-LIKE PROTEIN KINASE 45"/>
    <property type="match status" value="1"/>
</dbReference>
<feature type="domain" description="Protein kinase" evidence="6">
    <location>
        <begin position="1"/>
        <end position="212"/>
    </location>
</feature>
<name>A0A4Y1RM65_PRUDU</name>
<dbReference type="GO" id="GO:0005886">
    <property type="term" value="C:plasma membrane"/>
    <property type="evidence" value="ECO:0007669"/>
    <property type="project" value="TreeGrafter"/>
</dbReference>